<dbReference type="GO" id="GO:0016887">
    <property type="term" value="F:ATP hydrolysis activity"/>
    <property type="evidence" value="ECO:0007669"/>
    <property type="project" value="InterPro"/>
</dbReference>
<dbReference type="Pfam" id="PF00005">
    <property type="entry name" value="ABC_tran"/>
    <property type="match status" value="1"/>
</dbReference>
<dbReference type="GO" id="GO:0005524">
    <property type="term" value="F:ATP binding"/>
    <property type="evidence" value="ECO:0007669"/>
    <property type="project" value="UniProtKB-KW"/>
</dbReference>
<dbReference type="InterPro" id="IPR005894">
    <property type="entry name" value="DrrA"/>
</dbReference>
<dbReference type="InterPro" id="IPR003593">
    <property type="entry name" value="AAA+_ATPase"/>
</dbReference>
<proteinExistence type="inferred from homology"/>
<evidence type="ECO:0000256" key="6">
    <source>
        <dbReference type="ARBA" id="ARBA00022967"/>
    </source>
</evidence>
<dbReference type="PANTHER" id="PTHR43582:SF4">
    <property type="entry name" value="ANTIBIOTIC RESISTANCE ABC TRANSPORTER ATP-BINDING PROTEIN"/>
    <property type="match status" value="1"/>
</dbReference>
<accession>A0A1B7LII8</accession>
<dbReference type="Proteomes" id="UP000078532">
    <property type="component" value="Unassembled WGS sequence"/>
</dbReference>
<dbReference type="Pfam" id="PF13732">
    <property type="entry name" value="DrrA1-3_C"/>
    <property type="match status" value="1"/>
</dbReference>
<dbReference type="FunFam" id="3.40.50.300:FF:000589">
    <property type="entry name" value="ABC transporter, ATP-binding subunit"/>
    <property type="match status" value="1"/>
</dbReference>
<evidence type="ECO:0000313" key="10">
    <source>
        <dbReference type="EMBL" id="OAT86356.1"/>
    </source>
</evidence>
<dbReference type="GO" id="GO:0043215">
    <property type="term" value="P:daunorubicin transport"/>
    <property type="evidence" value="ECO:0007669"/>
    <property type="project" value="InterPro"/>
</dbReference>
<evidence type="ECO:0000313" key="11">
    <source>
        <dbReference type="Proteomes" id="UP000078532"/>
    </source>
</evidence>
<keyword evidence="5 10" id="KW-0067">ATP-binding</keyword>
<evidence type="ECO:0000256" key="1">
    <source>
        <dbReference type="ARBA" id="ARBA00004413"/>
    </source>
</evidence>
<comment type="subcellular location">
    <subcellularLocation>
        <location evidence="1">Cell membrane</location>
        <topology evidence="1">Peripheral membrane protein</topology>
        <orientation evidence="1">Cytoplasmic side</orientation>
    </subcellularLocation>
</comment>
<dbReference type="PANTHER" id="PTHR43582">
    <property type="entry name" value="LINEARMYCIN RESISTANCE ATP-BINDING PROTEIN LNRL"/>
    <property type="match status" value="1"/>
</dbReference>
<protein>
    <submittedName>
        <fullName evidence="10">ABC transporter ATP-binding protein</fullName>
    </submittedName>
</protein>
<keyword evidence="11" id="KW-1185">Reference proteome</keyword>
<dbReference type="GO" id="GO:0005886">
    <property type="term" value="C:plasma membrane"/>
    <property type="evidence" value="ECO:0007669"/>
    <property type="project" value="UniProtKB-SubCell"/>
</dbReference>
<dbReference type="InterPro" id="IPR027417">
    <property type="entry name" value="P-loop_NTPase"/>
</dbReference>
<comment type="caution">
    <text evidence="10">The sequence shown here is derived from an EMBL/GenBank/DDBJ whole genome shotgun (WGS) entry which is preliminary data.</text>
</comment>
<dbReference type="GO" id="GO:1900753">
    <property type="term" value="P:doxorubicin transport"/>
    <property type="evidence" value="ECO:0007669"/>
    <property type="project" value="InterPro"/>
</dbReference>
<dbReference type="Gene3D" id="3.40.50.300">
    <property type="entry name" value="P-loop containing nucleotide triphosphate hydrolases"/>
    <property type="match status" value="1"/>
</dbReference>
<evidence type="ECO:0000256" key="7">
    <source>
        <dbReference type="ARBA" id="ARBA00023136"/>
    </source>
</evidence>
<keyword evidence="3" id="KW-1003">Cell membrane</keyword>
<evidence type="ECO:0000256" key="3">
    <source>
        <dbReference type="ARBA" id="ARBA00022475"/>
    </source>
</evidence>
<evidence type="ECO:0000256" key="4">
    <source>
        <dbReference type="ARBA" id="ARBA00022741"/>
    </source>
</evidence>
<keyword evidence="7" id="KW-0472">Membrane</keyword>
<dbReference type="InterPro" id="IPR003439">
    <property type="entry name" value="ABC_transporter-like_ATP-bd"/>
</dbReference>
<keyword evidence="6" id="KW-1278">Translocase</keyword>
<sequence>MNNMEDIIIVENLWRKFNQLVAVNDISFTVGKGEIFGFLGPNGAGKSTTIQMLATLLRPTAGRALINGHDIIREQYAVRRSIGMVFQDPTLDGNLTALENLDFHARLYDVDKKVLAGRRGELLQMVELADRGRDRVKFFSGGMKRRLEIARGLLHHPAVLFLDEPTVGLDPQTRSHIWTYIRDLRQKEGVTIFLTTHYMDEAENCDRIAIIDHGQIVALDTPSGLKQMVGRDVINLTAKNIDQLTRDIEERFGIRGNRFDGELQLEIEQGDHFIPRLLSAVGDAVESVNLHKPTLDDVFLKLTGRAIRAANAGAADAMRAMMKRRGRR</sequence>
<evidence type="ECO:0000256" key="5">
    <source>
        <dbReference type="ARBA" id="ARBA00022840"/>
    </source>
</evidence>
<dbReference type="NCBIfam" id="TIGR01188">
    <property type="entry name" value="drrA"/>
    <property type="match status" value="1"/>
</dbReference>
<evidence type="ECO:0000256" key="2">
    <source>
        <dbReference type="ARBA" id="ARBA00022448"/>
    </source>
</evidence>
<reference evidence="10 11" key="1">
    <citation type="submission" date="2016-04" db="EMBL/GenBank/DDBJ databases">
        <authorList>
            <person name="Evans L.H."/>
            <person name="Alamgir A."/>
            <person name="Owens N."/>
            <person name="Weber N.D."/>
            <person name="Virtaneva K."/>
            <person name="Barbian K."/>
            <person name="Babar A."/>
            <person name="Rosenke K."/>
        </authorList>
    </citation>
    <scope>NUCLEOTIDE SEQUENCE [LARGE SCALE GENOMIC DNA]</scope>
    <source>
        <strain evidence="10 11">LMa1</strain>
    </source>
</reference>
<feature type="domain" description="ABC transporter" evidence="9">
    <location>
        <begin position="8"/>
        <end position="238"/>
    </location>
</feature>
<dbReference type="PROSITE" id="PS00211">
    <property type="entry name" value="ABC_TRANSPORTER_1"/>
    <property type="match status" value="1"/>
</dbReference>
<dbReference type="PROSITE" id="PS50893">
    <property type="entry name" value="ABC_TRANSPORTER_2"/>
    <property type="match status" value="1"/>
</dbReference>
<dbReference type="InterPro" id="IPR025302">
    <property type="entry name" value="DrrA1/2-like_C"/>
</dbReference>
<evidence type="ECO:0000259" key="9">
    <source>
        <dbReference type="PROSITE" id="PS50893"/>
    </source>
</evidence>
<organism evidence="10 11">
    <name type="scientific">Desulfotomaculum copahuensis</name>
    <dbReference type="NCBI Taxonomy" id="1838280"/>
    <lineage>
        <taxon>Bacteria</taxon>
        <taxon>Bacillati</taxon>
        <taxon>Bacillota</taxon>
        <taxon>Clostridia</taxon>
        <taxon>Eubacteriales</taxon>
        <taxon>Desulfotomaculaceae</taxon>
        <taxon>Desulfotomaculum</taxon>
    </lineage>
</organism>
<dbReference type="AlphaFoldDB" id="A0A1B7LII8"/>
<keyword evidence="2" id="KW-0813">Transport</keyword>
<keyword evidence="4" id="KW-0547">Nucleotide-binding</keyword>
<dbReference type="SMART" id="SM00382">
    <property type="entry name" value="AAA"/>
    <property type="match status" value="1"/>
</dbReference>
<dbReference type="InterPro" id="IPR017871">
    <property type="entry name" value="ABC_transporter-like_CS"/>
</dbReference>
<dbReference type="STRING" id="1838280.A6M21_16750"/>
<comment type="similarity">
    <text evidence="8">Belongs to the ABC transporter superfamily. Drug exporter-1 (DrugE1) (TC 3.A.1.105) family.</text>
</comment>
<dbReference type="EMBL" id="LYVF01000020">
    <property type="protein sequence ID" value="OAT86356.1"/>
    <property type="molecule type" value="Genomic_DNA"/>
</dbReference>
<dbReference type="SUPFAM" id="SSF52540">
    <property type="entry name" value="P-loop containing nucleoside triphosphate hydrolases"/>
    <property type="match status" value="1"/>
</dbReference>
<name>A0A1B7LII8_9FIRM</name>
<evidence type="ECO:0000256" key="8">
    <source>
        <dbReference type="ARBA" id="ARBA00049985"/>
    </source>
</evidence>
<gene>
    <name evidence="10" type="ORF">A6M21_16750</name>
</gene>